<evidence type="ECO:0000313" key="1">
    <source>
        <dbReference type="EMBL" id="KAJ9544235.1"/>
    </source>
</evidence>
<gene>
    <name evidence="1" type="ORF">OSB04_023942</name>
</gene>
<reference evidence="1" key="1">
    <citation type="submission" date="2023-03" db="EMBL/GenBank/DDBJ databases">
        <title>Chromosome-scale reference genome and RAD-based genetic map of yellow starthistle (Centaurea solstitialis) reveal putative structural variation and QTLs associated with invader traits.</title>
        <authorList>
            <person name="Reatini B."/>
            <person name="Cang F.A."/>
            <person name="Jiang Q."/>
            <person name="Mckibben M.T.W."/>
            <person name="Barker M.S."/>
            <person name="Rieseberg L.H."/>
            <person name="Dlugosch K.M."/>
        </authorList>
    </citation>
    <scope>NUCLEOTIDE SEQUENCE</scope>
    <source>
        <strain evidence="1">CAN-66</strain>
        <tissue evidence="1">Leaf</tissue>
    </source>
</reference>
<proteinExistence type="predicted"/>
<protein>
    <submittedName>
        <fullName evidence="1">Uncharacterized protein</fullName>
    </submittedName>
</protein>
<dbReference type="EMBL" id="JARYMX010000006">
    <property type="protein sequence ID" value="KAJ9544235.1"/>
    <property type="molecule type" value="Genomic_DNA"/>
</dbReference>
<dbReference type="AlphaFoldDB" id="A0AA38W9W6"/>
<name>A0AA38W9W6_9ASTR</name>
<dbReference type="Proteomes" id="UP001172457">
    <property type="component" value="Chromosome 6"/>
</dbReference>
<sequence>MRNKFIAQPQGQSLGYPLKNKFITRFFPPTKADKIKADIMAFQQGDDETPNEWTLDRRTTQKKFIGNVSSGYDLSAEVASLKSNQVLEALQRESTKSCEKVGKSAKTGTEVLRVCEVYILAP</sequence>
<comment type="caution">
    <text evidence="1">The sequence shown here is derived from an EMBL/GenBank/DDBJ whole genome shotgun (WGS) entry which is preliminary data.</text>
</comment>
<keyword evidence="2" id="KW-1185">Reference proteome</keyword>
<organism evidence="1 2">
    <name type="scientific">Centaurea solstitialis</name>
    <name type="common">yellow star-thistle</name>
    <dbReference type="NCBI Taxonomy" id="347529"/>
    <lineage>
        <taxon>Eukaryota</taxon>
        <taxon>Viridiplantae</taxon>
        <taxon>Streptophyta</taxon>
        <taxon>Embryophyta</taxon>
        <taxon>Tracheophyta</taxon>
        <taxon>Spermatophyta</taxon>
        <taxon>Magnoliopsida</taxon>
        <taxon>eudicotyledons</taxon>
        <taxon>Gunneridae</taxon>
        <taxon>Pentapetalae</taxon>
        <taxon>asterids</taxon>
        <taxon>campanulids</taxon>
        <taxon>Asterales</taxon>
        <taxon>Asteraceae</taxon>
        <taxon>Carduoideae</taxon>
        <taxon>Cardueae</taxon>
        <taxon>Centaureinae</taxon>
        <taxon>Centaurea</taxon>
    </lineage>
</organism>
<accession>A0AA38W9W6</accession>
<evidence type="ECO:0000313" key="2">
    <source>
        <dbReference type="Proteomes" id="UP001172457"/>
    </source>
</evidence>